<dbReference type="GO" id="GO:0000976">
    <property type="term" value="F:transcription cis-regulatory region binding"/>
    <property type="evidence" value="ECO:0007669"/>
    <property type="project" value="TreeGrafter"/>
</dbReference>
<accession>A0A098MBC3</accession>
<feature type="DNA-binding region" description="H-T-H motif" evidence="4">
    <location>
        <begin position="34"/>
        <end position="53"/>
    </location>
</feature>
<dbReference type="SUPFAM" id="SSF46689">
    <property type="entry name" value="Homeodomain-like"/>
    <property type="match status" value="1"/>
</dbReference>
<dbReference type="PANTHER" id="PTHR30055:SF220">
    <property type="entry name" value="TETR-FAMILY REGULATORY PROTEIN"/>
    <property type="match status" value="1"/>
</dbReference>
<reference evidence="6 7" key="1">
    <citation type="submission" date="2014-08" db="EMBL/GenBank/DDBJ databases">
        <authorList>
            <person name="den Bakker H.C."/>
        </authorList>
    </citation>
    <scope>NUCLEOTIDE SEQUENCE [LARGE SCALE GENOMIC DNA]</scope>
    <source>
        <strain evidence="6 7">DSM 18334</strain>
    </source>
</reference>
<dbReference type="STRING" id="268407.PWYN_05385"/>
<reference evidence="6 7" key="2">
    <citation type="submission" date="2014-10" db="EMBL/GenBank/DDBJ databases">
        <title>Comparative genomics of the Paenibacillus odorifer group.</title>
        <authorList>
            <person name="Tsai Y.-C."/>
            <person name="Martin N."/>
            <person name="Korlach J."/>
            <person name="Wiedmann M."/>
        </authorList>
    </citation>
    <scope>NUCLEOTIDE SEQUENCE [LARGE SCALE GENOMIC DNA]</scope>
    <source>
        <strain evidence="6 7">DSM 18334</strain>
    </source>
</reference>
<dbReference type="PANTHER" id="PTHR30055">
    <property type="entry name" value="HTH-TYPE TRANSCRIPTIONAL REGULATOR RUTR"/>
    <property type="match status" value="1"/>
</dbReference>
<dbReference type="SUPFAM" id="SSF48498">
    <property type="entry name" value="Tetracyclin repressor-like, C-terminal domain"/>
    <property type="match status" value="1"/>
</dbReference>
<proteinExistence type="predicted"/>
<comment type="caution">
    <text evidence="6">The sequence shown here is derived from an EMBL/GenBank/DDBJ whole genome shotgun (WGS) entry which is preliminary data.</text>
</comment>
<dbReference type="InterPro" id="IPR009057">
    <property type="entry name" value="Homeodomain-like_sf"/>
</dbReference>
<dbReference type="PRINTS" id="PR00455">
    <property type="entry name" value="HTHTETR"/>
</dbReference>
<dbReference type="EMBL" id="JQCR01000002">
    <property type="protein sequence ID" value="KGE18852.1"/>
    <property type="molecule type" value="Genomic_DNA"/>
</dbReference>
<dbReference type="eggNOG" id="COG1309">
    <property type="taxonomic scope" value="Bacteria"/>
</dbReference>
<evidence type="ECO:0000259" key="5">
    <source>
        <dbReference type="PROSITE" id="PS50977"/>
    </source>
</evidence>
<evidence type="ECO:0000256" key="3">
    <source>
        <dbReference type="ARBA" id="ARBA00023163"/>
    </source>
</evidence>
<keyword evidence="3" id="KW-0804">Transcription</keyword>
<keyword evidence="7" id="KW-1185">Reference proteome</keyword>
<dbReference type="InterPro" id="IPR001647">
    <property type="entry name" value="HTH_TetR"/>
</dbReference>
<dbReference type="Gene3D" id="1.10.357.10">
    <property type="entry name" value="Tetracycline Repressor, domain 2"/>
    <property type="match status" value="1"/>
</dbReference>
<dbReference type="Pfam" id="PF13305">
    <property type="entry name" value="TetR_C_33"/>
    <property type="match status" value="1"/>
</dbReference>
<evidence type="ECO:0000256" key="2">
    <source>
        <dbReference type="ARBA" id="ARBA00023125"/>
    </source>
</evidence>
<gene>
    <name evidence="6" type="ORF">PWYN_05385</name>
</gene>
<feature type="domain" description="HTH tetR-type" evidence="5">
    <location>
        <begin position="11"/>
        <end position="71"/>
    </location>
</feature>
<evidence type="ECO:0000256" key="4">
    <source>
        <dbReference type="PROSITE-ProRule" id="PRU00335"/>
    </source>
</evidence>
<keyword evidence="1" id="KW-0805">Transcription regulation</keyword>
<dbReference type="InterPro" id="IPR050109">
    <property type="entry name" value="HTH-type_TetR-like_transc_reg"/>
</dbReference>
<dbReference type="RefSeq" id="WP_036649175.1">
    <property type="nucleotide sequence ID" value="NZ_JQCR01000002.1"/>
</dbReference>
<dbReference type="Pfam" id="PF00440">
    <property type="entry name" value="TetR_N"/>
    <property type="match status" value="1"/>
</dbReference>
<protein>
    <submittedName>
        <fullName evidence="6">TetR family transcriptional regulator</fullName>
    </submittedName>
</protein>
<dbReference type="PROSITE" id="PS50977">
    <property type="entry name" value="HTH_TETR_2"/>
    <property type="match status" value="1"/>
</dbReference>
<evidence type="ECO:0000256" key="1">
    <source>
        <dbReference type="ARBA" id="ARBA00023015"/>
    </source>
</evidence>
<dbReference type="AlphaFoldDB" id="A0A098MBC3"/>
<dbReference type="OrthoDB" id="9179041at2"/>
<organism evidence="6 7">
    <name type="scientific">Paenibacillus wynnii</name>
    <dbReference type="NCBI Taxonomy" id="268407"/>
    <lineage>
        <taxon>Bacteria</taxon>
        <taxon>Bacillati</taxon>
        <taxon>Bacillota</taxon>
        <taxon>Bacilli</taxon>
        <taxon>Bacillales</taxon>
        <taxon>Paenibacillaceae</taxon>
        <taxon>Paenibacillus</taxon>
    </lineage>
</organism>
<evidence type="ECO:0000313" key="6">
    <source>
        <dbReference type="EMBL" id="KGE18852.1"/>
    </source>
</evidence>
<dbReference type="InterPro" id="IPR036271">
    <property type="entry name" value="Tet_transcr_reg_TetR-rel_C_sf"/>
</dbReference>
<evidence type="ECO:0000313" key="7">
    <source>
        <dbReference type="Proteomes" id="UP000029734"/>
    </source>
</evidence>
<dbReference type="Proteomes" id="UP000029734">
    <property type="component" value="Unassembled WGS sequence"/>
</dbReference>
<dbReference type="InterPro" id="IPR025996">
    <property type="entry name" value="MT1864/Rv1816-like_C"/>
</dbReference>
<dbReference type="GO" id="GO:0003700">
    <property type="term" value="F:DNA-binding transcription factor activity"/>
    <property type="evidence" value="ECO:0007669"/>
    <property type="project" value="TreeGrafter"/>
</dbReference>
<sequence>MPTHERAYHHGDLRETLIRTALELISEVGLAGFSVAKVASKAGVSSGAPYRHFPDRDSLLTATGIVFLTELTSMMRAAIDAAGNDPINRLALTAGAYVRYAVKHNVGFELFTAMKGAHFTEFHEQSREMIDVLFSLVQEAEPQATWSEIIESMQAHLAISQGFATVYNQGIFAQMKHTPEEIADRATTAARYLIKGRIMQ</sequence>
<name>A0A098MBC3_9BACL</name>
<keyword evidence="2 4" id="KW-0238">DNA-binding</keyword>